<feature type="signal peptide" evidence="1">
    <location>
        <begin position="1"/>
        <end position="43"/>
    </location>
</feature>
<reference evidence="2" key="1">
    <citation type="submission" date="2020-09" db="EMBL/GenBank/DDBJ databases">
        <title>Novel species in genus Aeromicrobium.</title>
        <authorList>
            <person name="Zhang G."/>
        </authorList>
    </citation>
    <scope>NUCLEOTIDE SEQUENCE</scope>
    <source>
        <strain evidence="2">Zg-636</strain>
    </source>
</reference>
<evidence type="ECO:0000313" key="3">
    <source>
        <dbReference type="Proteomes" id="UP000620591"/>
    </source>
</evidence>
<accession>A0A8I0EXU9</accession>
<gene>
    <name evidence="2" type="ORF">IBG24_15025</name>
</gene>
<evidence type="ECO:0000313" key="2">
    <source>
        <dbReference type="EMBL" id="MBC9227629.1"/>
    </source>
</evidence>
<sequence length="218" mass="24258">MPSYRATTNVHRTSGTNRPYMRSLLLSLAIAVGLLAGALPAQAQERTTTDPLGGGTSAFDLYKVKVVNNAKGVRITVKMKAVDWDAETTPVGEFRLLLDTNHRSRGAEFAEEVGIPGDGGFRALKGSTKHRTSWRTYPFAGKCGKTVTERYDLEAGKVVVHVKPKKGCLYHPKYVRVNVRTIQSGQIDEFGYHEYAPARIDHLPYKNTFTPWVKYSQQ</sequence>
<dbReference type="AlphaFoldDB" id="A0A8I0EXU9"/>
<evidence type="ECO:0000256" key="1">
    <source>
        <dbReference type="SAM" id="SignalP"/>
    </source>
</evidence>
<evidence type="ECO:0008006" key="4">
    <source>
        <dbReference type="Google" id="ProtNLM"/>
    </source>
</evidence>
<keyword evidence="1" id="KW-0732">Signal</keyword>
<comment type="caution">
    <text evidence="2">The sequence shown here is derived from an EMBL/GenBank/DDBJ whole genome shotgun (WGS) entry which is preliminary data.</text>
</comment>
<name>A0A8I0EXU9_9ACTN</name>
<feature type="chain" id="PRO_5034324118" description="DUF1571 domain-containing protein" evidence="1">
    <location>
        <begin position="44"/>
        <end position="218"/>
    </location>
</feature>
<proteinExistence type="predicted"/>
<dbReference type="Proteomes" id="UP000620591">
    <property type="component" value="Unassembled WGS sequence"/>
</dbReference>
<dbReference type="RefSeq" id="WP_187770078.1">
    <property type="nucleotide sequence ID" value="NZ_JACTVM010000005.1"/>
</dbReference>
<organism evidence="2 3">
    <name type="scientific">Aeromicrobium senzhongii</name>
    <dbReference type="NCBI Taxonomy" id="2663859"/>
    <lineage>
        <taxon>Bacteria</taxon>
        <taxon>Bacillati</taxon>
        <taxon>Actinomycetota</taxon>
        <taxon>Actinomycetes</taxon>
        <taxon>Propionibacteriales</taxon>
        <taxon>Nocardioidaceae</taxon>
        <taxon>Aeromicrobium</taxon>
    </lineage>
</organism>
<protein>
    <recommendedName>
        <fullName evidence="4">DUF1571 domain-containing protein</fullName>
    </recommendedName>
</protein>
<dbReference type="EMBL" id="JACTVM010000005">
    <property type="protein sequence ID" value="MBC9227629.1"/>
    <property type="molecule type" value="Genomic_DNA"/>
</dbReference>